<evidence type="ECO:0000256" key="4">
    <source>
        <dbReference type="ARBA" id="ARBA00022989"/>
    </source>
</evidence>
<dbReference type="InterPro" id="IPR003807">
    <property type="entry name" value="DUF202"/>
</dbReference>
<evidence type="ECO:0000256" key="3">
    <source>
        <dbReference type="ARBA" id="ARBA00022692"/>
    </source>
</evidence>
<evidence type="ECO:0000259" key="7">
    <source>
        <dbReference type="Pfam" id="PF02656"/>
    </source>
</evidence>
<feature type="transmembrane region" description="Helical" evidence="6">
    <location>
        <begin position="104"/>
        <end position="129"/>
    </location>
</feature>
<keyword evidence="5 6" id="KW-0472">Membrane</keyword>
<feature type="domain" description="DUF202" evidence="7">
    <location>
        <begin position="30"/>
        <end position="97"/>
    </location>
</feature>
<evidence type="ECO:0000256" key="1">
    <source>
        <dbReference type="ARBA" id="ARBA00004651"/>
    </source>
</evidence>
<dbReference type="GO" id="GO:0005886">
    <property type="term" value="C:plasma membrane"/>
    <property type="evidence" value="ECO:0007669"/>
    <property type="project" value="UniProtKB-SubCell"/>
</dbReference>
<evidence type="ECO:0000313" key="9">
    <source>
        <dbReference type="Proteomes" id="UP001139336"/>
    </source>
</evidence>
<dbReference type="Proteomes" id="UP001139336">
    <property type="component" value="Unassembled WGS sequence"/>
</dbReference>
<keyword evidence="3 6" id="KW-0812">Transmembrane</keyword>
<comment type="caution">
    <text evidence="8">The sequence shown here is derived from an EMBL/GenBank/DDBJ whole genome shotgun (WGS) entry which is preliminary data.</text>
</comment>
<reference evidence="8" key="1">
    <citation type="submission" date="2022-01" db="EMBL/GenBank/DDBJ databases">
        <title>Corynebacterium sp. nov isolated from isolated from the feces of the greater white-fronted geese (Anser albifrons) at Poyang Lake, PR China.</title>
        <authorList>
            <person name="Liu Q."/>
        </authorList>
    </citation>
    <scope>NUCLEOTIDE SEQUENCE</scope>
    <source>
        <strain evidence="8">JCM 32435</strain>
    </source>
</reference>
<accession>A0A9X1QPY1</accession>
<evidence type="ECO:0000313" key="8">
    <source>
        <dbReference type="EMBL" id="MCF4006646.1"/>
    </source>
</evidence>
<proteinExistence type="predicted"/>
<dbReference type="Pfam" id="PF02656">
    <property type="entry name" value="DUF202"/>
    <property type="match status" value="1"/>
</dbReference>
<keyword evidence="4 6" id="KW-1133">Transmembrane helix</keyword>
<organism evidence="8 9">
    <name type="scientific">Corynebacterium uropygiale</name>
    <dbReference type="NCBI Taxonomy" id="1775911"/>
    <lineage>
        <taxon>Bacteria</taxon>
        <taxon>Bacillati</taxon>
        <taxon>Actinomycetota</taxon>
        <taxon>Actinomycetes</taxon>
        <taxon>Mycobacteriales</taxon>
        <taxon>Corynebacteriaceae</taxon>
        <taxon>Corynebacterium</taxon>
    </lineage>
</organism>
<dbReference type="EMBL" id="JAKGSI010000002">
    <property type="protein sequence ID" value="MCF4006646.1"/>
    <property type="molecule type" value="Genomic_DNA"/>
</dbReference>
<keyword evidence="2" id="KW-1003">Cell membrane</keyword>
<evidence type="ECO:0000256" key="2">
    <source>
        <dbReference type="ARBA" id="ARBA00022475"/>
    </source>
</evidence>
<dbReference type="PANTHER" id="PTHR34187">
    <property type="entry name" value="FGR18P"/>
    <property type="match status" value="1"/>
</dbReference>
<name>A0A9X1QPY1_9CORY</name>
<sequence length="130" mass="14167">MTHPTENERPPQRSWLSRTLLPGGTEPDARFTLANERTFLAWTRTSLAFMAGGVAVEAFPIERVSAELRTVLAVGIVSVGLLIALGACVRWIRVERAMRHDAPLPVPAIAPLLSVATIVASALALWIFLR</sequence>
<comment type="subcellular location">
    <subcellularLocation>
        <location evidence="1">Cell membrane</location>
        <topology evidence="1">Multi-pass membrane protein</topology>
    </subcellularLocation>
</comment>
<dbReference type="PANTHER" id="PTHR34187:SF2">
    <property type="entry name" value="DUF202 DOMAIN-CONTAINING PROTEIN"/>
    <property type="match status" value="1"/>
</dbReference>
<gene>
    <name evidence="8" type="ORF">L1O03_05565</name>
</gene>
<evidence type="ECO:0000256" key="5">
    <source>
        <dbReference type="ARBA" id="ARBA00023136"/>
    </source>
</evidence>
<dbReference type="InterPro" id="IPR052053">
    <property type="entry name" value="IM_YidH-like"/>
</dbReference>
<evidence type="ECO:0000256" key="6">
    <source>
        <dbReference type="SAM" id="Phobius"/>
    </source>
</evidence>
<dbReference type="RefSeq" id="WP_236118430.1">
    <property type="nucleotide sequence ID" value="NZ_JAKGSI010000002.1"/>
</dbReference>
<protein>
    <submittedName>
        <fullName evidence="8">DUF202 domain-containing protein</fullName>
    </submittedName>
</protein>
<feature type="transmembrane region" description="Helical" evidence="6">
    <location>
        <begin position="71"/>
        <end position="92"/>
    </location>
</feature>
<keyword evidence="9" id="KW-1185">Reference proteome</keyword>
<dbReference type="AlphaFoldDB" id="A0A9X1QPY1"/>